<name>A0ACC6LFW4_9PSED</name>
<comment type="caution">
    <text evidence="1">The sequence shown here is derived from an EMBL/GenBank/DDBJ whole genome shotgun (WGS) entry which is preliminary data.</text>
</comment>
<proteinExistence type="predicted"/>
<dbReference type="Proteomes" id="UP001244872">
    <property type="component" value="Unassembled WGS sequence"/>
</dbReference>
<gene>
    <name evidence="1" type="ORF">RJC98_18235</name>
</gene>
<evidence type="ECO:0000313" key="1">
    <source>
        <dbReference type="EMBL" id="MDR9877127.1"/>
    </source>
</evidence>
<keyword evidence="2" id="KW-1185">Reference proteome</keyword>
<sequence>MSSEASDMPQSTDSKTSYDLWFRTKVQQALDDPRPAIPHEQVMSEMNALIQAKLSTHQPD</sequence>
<protein>
    <submittedName>
        <fullName evidence="1">Antitoxin</fullName>
    </submittedName>
</protein>
<organism evidence="1 2">
    <name type="scientific">Pseudomonas allii</name>
    <dbReference type="NCBI Taxonomy" id="2740531"/>
    <lineage>
        <taxon>Bacteria</taxon>
        <taxon>Pseudomonadati</taxon>
        <taxon>Pseudomonadota</taxon>
        <taxon>Gammaproteobacteria</taxon>
        <taxon>Pseudomonadales</taxon>
        <taxon>Pseudomonadaceae</taxon>
        <taxon>Pseudomonas</taxon>
    </lineage>
</organism>
<accession>A0ACC6LFW4</accession>
<evidence type="ECO:0000313" key="2">
    <source>
        <dbReference type="Proteomes" id="UP001244872"/>
    </source>
</evidence>
<reference evidence="1" key="1">
    <citation type="submission" date="2023-07" db="EMBL/GenBank/DDBJ databases">
        <title>Bioagumentation of soil contaminated with hydrocarbons using Pseudomonas poae 7b strain.</title>
        <authorList>
            <person name="Kumor A."/>
        </authorList>
    </citation>
    <scope>NUCLEOTIDE SEQUENCE</scope>
    <source>
        <strain evidence="1">7b</strain>
    </source>
</reference>
<dbReference type="EMBL" id="JAVLRO010000006">
    <property type="protein sequence ID" value="MDR9877127.1"/>
    <property type="molecule type" value="Genomic_DNA"/>
</dbReference>